<feature type="domain" description="PpiC" evidence="2">
    <location>
        <begin position="113"/>
        <end position="203"/>
    </location>
</feature>
<dbReference type="PANTHER" id="PTHR47245">
    <property type="entry name" value="PEPTIDYLPROLYL ISOMERASE"/>
    <property type="match status" value="1"/>
</dbReference>
<dbReference type="SUPFAM" id="SSF54534">
    <property type="entry name" value="FKBP-like"/>
    <property type="match status" value="1"/>
</dbReference>
<dbReference type="OrthoDB" id="14196at2"/>
<dbReference type="PANTHER" id="PTHR47245:SF2">
    <property type="entry name" value="PEPTIDYL-PROLYL CIS-TRANS ISOMERASE HP_0175-RELATED"/>
    <property type="match status" value="1"/>
</dbReference>
<proteinExistence type="predicted"/>
<organism evidence="3 4">
    <name type="scientific">Asaccharospora irregularis DSM 2635</name>
    <dbReference type="NCBI Taxonomy" id="1121321"/>
    <lineage>
        <taxon>Bacteria</taxon>
        <taxon>Bacillati</taxon>
        <taxon>Bacillota</taxon>
        <taxon>Clostridia</taxon>
        <taxon>Peptostreptococcales</taxon>
        <taxon>Peptostreptococcaceae</taxon>
        <taxon>Asaccharospora</taxon>
    </lineage>
</organism>
<accession>A0A1M5NNM8</accession>
<dbReference type="Pfam" id="PF00639">
    <property type="entry name" value="Rotamase"/>
    <property type="match status" value="1"/>
</dbReference>
<dbReference type="RefSeq" id="WP_073125511.1">
    <property type="nucleotide sequence ID" value="NZ_BAABCH010000100.1"/>
</dbReference>
<reference evidence="4" key="1">
    <citation type="submission" date="2016-11" db="EMBL/GenBank/DDBJ databases">
        <authorList>
            <person name="Varghese N."/>
            <person name="Submissions S."/>
        </authorList>
    </citation>
    <scope>NUCLEOTIDE SEQUENCE [LARGE SCALE GENOMIC DNA]</scope>
    <source>
        <strain evidence="4">DSM 2635</strain>
    </source>
</reference>
<sequence length="251" mass="28437">MEKKVLATVGEKEITNLDIENALKTLDPYQAMHFNNEEGKKQLLQDLVNQELFFIEAKEENLDSDERFKAEMKKIEENVLKQYAINKVLSSVSLTEEDKKAFFEANKASFNKPETASAKHILVDDEEKANDILAKINSGEVSFEDAAAQHSSCPSKDAGGDLGNFSKGQMVPEFEEAVFSMNKGELRGPVKTQFGYHIIKLDDLQKGGESTYEEVEAEIEKTLMYQKQNEVYTNKINNLKSKYQEAVKFND</sequence>
<dbReference type="InterPro" id="IPR027304">
    <property type="entry name" value="Trigger_fact/SurA_dom_sf"/>
</dbReference>
<evidence type="ECO:0000259" key="2">
    <source>
        <dbReference type="PROSITE" id="PS50198"/>
    </source>
</evidence>
<keyword evidence="4" id="KW-1185">Reference proteome</keyword>
<dbReference type="Gene3D" id="1.10.8.1040">
    <property type="match status" value="1"/>
</dbReference>
<evidence type="ECO:0000313" key="4">
    <source>
        <dbReference type="Proteomes" id="UP000243255"/>
    </source>
</evidence>
<dbReference type="STRING" id="1121321.SAMN04488530_11126"/>
<evidence type="ECO:0000256" key="1">
    <source>
        <dbReference type="PROSITE-ProRule" id="PRU00278"/>
    </source>
</evidence>
<keyword evidence="1" id="KW-0697">Rotamase</keyword>
<dbReference type="Proteomes" id="UP000243255">
    <property type="component" value="Unassembled WGS sequence"/>
</dbReference>
<evidence type="ECO:0000313" key="3">
    <source>
        <dbReference type="EMBL" id="SHG91132.1"/>
    </source>
</evidence>
<dbReference type="AlphaFoldDB" id="A0A1M5NNM8"/>
<dbReference type="EMBL" id="FQWX01000011">
    <property type="protein sequence ID" value="SHG91132.1"/>
    <property type="molecule type" value="Genomic_DNA"/>
</dbReference>
<dbReference type="PROSITE" id="PS50198">
    <property type="entry name" value="PPIC_PPIASE_2"/>
    <property type="match status" value="1"/>
</dbReference>
<dbReference type="GO" id="GO:0003755">
    <property type="term" value="F:peptidyl-prolyl cis-trans isomerase activity"/>
    <property type="evidence" value="ECO:0007669"/>
    <property type="project" value="UniProtKB-KW"/>
</dbReference>
<gene>
    <name evidence="3" type="ORF">SAMN04488530_11126</name>
</gene>
<dbReference type="SUPFAM" id="SSF109998">
    <property type="entry name" value="Triger factor/SurA peptide-binding domain-like"/>
    <property type="match status" value="1"/>
</dbReference>
<dbReference type="InterPro" id="IPR000297">
    <property type="entry name" value="PPIase_PpiC"/>
</dbReference>
<protein>
    <submittedName>
        <fullName evidence="3">Peptidyl-prolyl cis-trans isomerase C</fullName>
    </submittedName>
</protein>
<dbReference type="PROSITE" id="PS01096">
    <property type="entry name" value="PPIC_PPIASE_1"/>
    <property type="match status" value="1"/>
</dbReference>
<name>A0A1M5NNM8_9FIRM</name>
<keyword evidence="1 3" id="KW-0413">Isomerase</keyword>
<dbReference type="InterPro" id="IPR023058">
    <property type="entry name" value="PPIase_PpiC_CS"/>
</dbReference>
<dbReference type="Gene3D" id="3.10.50.40">
    <property type="match status" value="1"/>
</dbReference>
<dbReference type="InterPro" id="IPR046357">
    <property type="entry name" value="PPIase_dom_sf"/>
</dbReference>
<dbReference type="InterPro" id="IPR050245">
    <property type="entry name" value="PrsA_foldase"/>
</dbReference>